<feature type="domain" description="B30.2/SPRY" evidence="3">
    <location>
        <begin position="1125"/>
        <end position="1322"/>
    </location>
</feature>
<dbReference type="Gene3D" id="2.60.120.920">
    <property type="match status" value="1"/>
</dbReference>
<proteinExistence type="predicted"/>
<keyword evidence="5" id="KW-1185">Reference proteome</keyword>
<dbReference type="InterPro" id="IPR043136">
    <property type="entry name" value="B30.2/SPRY_sf"/>
</dbReference>
<dbReference type="PROSITE" id="PS50188">
    <property type="entry name" value="B302_SPRY"/>
    <property type="match status" value="1"/>
</dbReference>
<dbReference type="InterPro" id="IPR013320">
    <property type="entry name" value="ConA-like_dom_sf"/>
</dbReference>
<reference evidence="4" key="2">
    <citation type="submission" date="2025-08" db="UniProtKB">
        <authorList>
            <consortium name="Ensembl"/>
        </authorList>
    </citation>
    <scope>IDENTIFICATION</scope>
</reference>
<dbReference type="InterPro" id="IPR003879">
    <property type="entry name" value="Butyrophylin_SPRY"/>
</dbReference>
<dbReference type="SMART" id="SM00589">
    <property type="entry name" value="PRY"/>
    <property type="match status" value="1"/>
</dbReference>
<dbReference type="STRING" id="42514.ENSPNAP00000000104"/>
<dbReference type="Pfam" id="PF13765">
    <property type="entry name" value="PRY"/>
    <property type="match status" value="1"/>
</dbReference>
<feature type="coiled-coil region" evidence="1">
    <location>
        <begin position="453"/>
        <end position="484"/>
    </location>
</feature>
<dbReference type="SMART" id="SM00449">
    <property type="entry name" value="SPRY"/>
    <property type="match status" value="1"/>
</dbReference>
<evidence type="ECO:0000256" key="2">
    <source>
        <dbReference type="SAM" id="SignalP"/>
    </source>
</evidence>
<dbReference type="InterPro" id="IPR003877">
    <property type="entry name" value="SPRY_dom"/>
</dbReference>
<name>A0A3B4BNU3_PYGNA</name>
<dbReference type="OrthoDB" id="8950241at2759"/>
<dbReference type="GeneTree" id="ENSGT01050000244843"/>
<evidence type="ECO:0000256" key="1">
    <source>
        <dbReference type="SAM" id="Coils"/>
    </source>
</evidence>
<organism evidence="4 5">
    <name type="scientific">Pygocentrus nattereri</name>
    <name type="common">Red-bellied piranha</name>
    <dbReference type="NCBI Taxonomy" id="42514"/>
    <lineage>
        <taxon>Eukaryota</taxon>
        <taxon>Metazoa</taxon>
        <taxon>Chordata</taxon>
        <taxon>Craniata</taxon>
        <taxon>Vertebrata</taxon>
        <taxon>Euteleostomi</taxon>
        <taxon>Actinopterygii</taxon>
        <taxon>Neopterygii</taxon>
        <taxon>Teleostei</taxon>
        <taxon>Ostariophysi</taxon>
        <taxon>Characiformes</taxon>
        <taxon>Characoidei</taxon>
        <taxon>Pygocentrus</taxon>
    </lineage>
</organism>
<dbReference type="Ensembl" id="ENSPNAT00000014432.2">
    <property type="protein sequence ID" value="ENSPNAP00000000104.1"/>
    <property type="gene ID" value="ENSPNAG00000007265.2"/>
</dbReference>
<sequence>MMGCVQLLLLCSLWSSSILSSMSLTVSQGALGDENILESHIRTCKGIELELRDCNGRLTEKTLYATNADEEIFDLKRQLRQCKLSCKTAAQAADMQIAALQAQLDSLLKQLGEKATGPAKNVVDILQQYVAIKKLELNIAVETEPAKLAALQEKLKKSIEELKTLTGNLSPSDCKGGGDNNSLTAEISKLQVEIDKLQSGSGGPAQSSKINELKRQLREKLQQLISAGDDSSKQVVEIIKQQEDFKVIQSKLADLLKTQEEFKALQARLRDLTFLLSDLKEEKKKGNAVDKEIAATEKEISEVKGQLQAVNHSLSQKEDLEKQFLEKKKQIEDKINGLQNSKQELLARILSLQLELQETQVRAQAEKMAAEFQIQDLQKLVRMKEERISKLLGRNRYLETKLEDLNAVCDDLQASYDQLLTQINDLSDGNLKQTFEIISLSNEIDSIRSQIASETSESKIKELNKLLQDKINQFNSKKQELQKKDPDADKILSILGKMEEIQRLQGLAKLENLDQIRTLQQDLLKEINRLSDSSPVKLVLKNMALLSDVNWIQRLIGSVSLQSRNQISALQEQLKKKEELLNKTMAELASKEGEVGRLSKRVADLTEELKKLKETLTKLEISSAAQVRDLESQLDKTKQELDKVNKALSSKDAELAKKVKEITKLLEDVRQAKLEVEAARQQAAEKINDLNKRLQKSEEEKSEIAAENTKLQQQLEEAKNCTEFQIRYDVLQAKYKEKISNMSNTLARQVLTIQTLSVEVEALKDKLSQSEGKNEEAAALRKQLEEKNSELSKVKNELQEQKVYSADLLKLLESLRKLSRQQEQSIAEYLAEIHRLEAEIEGLMIKVSNTGDDSAKLTIEVIALKEQLANLEKVKSQVEKEASEKIAALEKDIEEKNKEIKYLKNYNCEDIKKQVEQLRRDLGAKEQEVDNLKKSRDADVRELQKKITELNKDLGLSADKLKEKDAENAELIKQAADLGEQLKEAAKRQENVKQSMQKQIDDLKEQLGGKEKDVSDLKNSIAGLQEQVKNRDKKVAELQDQTAALNEDLVRKQDKLTQAEQDVKNKEATITDLNNKLHKKDQEQGVALKENELLRNQVTEIKHRLEELQNVSSENDRLKEELMQTNAKLEELENQGKVPPITVVSPVLDPDTAHRRLYLSDDGQSARGGDFPRLVLNGPKRYDSALAAVAKTGYDTGRIYWEVQVGTRACFVVGVARKSAQRKGELTYGPQNGYWGILKRKDGRYLALTEPYTFLMMTERPTAIGVLVDFSKKEIAFYSPKSPMPLYTFQNNVFTESLYPYIETCTDQYADEPSIAISKAPSISWLQAN</sequence>
<dbReference type="InterPro" id="IPR050143">
    <property type="entry name" value="TRIM/RBCC"/>
</dbReference>
<reference evidence="4 5" key="1">
    <citation type="submission" date="2020-10" db="EMBL/GenBank/DDBJ databases">
        <title>Pygocentrus nattereri (red-bellied piranha) genome, fPygNat1, primary haplotype.</title>
        <authorList>
            <person name="Myers G."/>
            <person name="Meyer A."/>
            <person name="Karagic N."/>
            <person name="Pippel M."/>
            <person name="Winkler S."/>
            <person name="Tracey A."/>
            <person name="Wood J."/>
            <person name="Formenti G."/>
            <person name="Howe K."/>
            <person name="Fedrigo O."/>
            <person name="Jarvis E.D."/>
        </authorList>
    </citation>
    <scope>NUCLEOTIDE SEQUENCE [LARGE SCALE GENOMIC DNA]</scope>
</reference>
<reference evidence="4" key="3">
    <citation type="submission" date="2025-09" db="UniProtKB">
        <authorList>
            <consortium name="Ensembl"/>
        </authorList>
    </citation>
    <scope>IDENTIFICATION</scope>
</reference>
<dbReference type="InterPro" id="IPR001870">
    <property type="entry name" value="B30.2/SPRY"/>
</dbReference>
<keyword evidence="1" id="KW-0175">Coiled coil</keyword>
<dbReference type="InterPro" id="IPR006574">
    <property type="entry name" value="PRY"/>
</dbReference>
<dbReference type="Pfam" id="PF00622">
    <property type="entry name" value="SPRY"/>
    <property type="match status" value="1"/>
</dbReference>
<feature type="coiled-coil region" evidence="1">
    <location>
        <begin position="753"/>
        <end position="1135"/>
    </location>
</feature>
<dbReference type="Proteomes" id="UP001501920">
    <property type="component" value="Chromosome 12"/>
</dbReference>
<dbReference type="SUPFAM" id="SSF49899">
    <property type="entry name" value="Concanavalin A-like lectins/glucanases"/>
    <property type="match status" value="1"/>
</dbReference>
<evidence type="ECO:0000313" key="4">
    <source>
        <dbReference type="Ensembl" id="ENSPNAP00000000104.1"/>
    </source>
</evidence>
<accession>A0A3B4BNU3</accession>
<dbReference type="PRINTS" id="PR01407">
    <property type="entry name" value="BUTYPHLNCDUF"/>
</dbReference>
<feature type="signal peptide" evidence="2">
    <location>
        <begin position="1"/>
        <end position="32"/>
    </location>
</feature>
<evidence type="ECO:0000313" key="5">
    <source>
        <dbReference type="Proteomes" id="UP001501920"/>
    </source>
</evidence>
<protein>
    <recommendedName>
        <fullName evidence="3">B30.2/SPRY domain-containing protein</fullName>
    </recommendedName>
</protein>
<gene>
    <name evidence="4" type="primary">CDK5RAP2</name>
</gene>
<feature type="chain" id="PRO_5017297258" description="B30.2/SPRY domain-containing protein" evidence="2">
    <location>
        <begin position="33"/>
        <end position="1329"/>
    </location>
</feature>
<evidence type="ECO:0000259" key="3">
    <source>
        <dbReference type="PROSITE" id="PS50188"/>
    </source>
</evidence>
<dbReference type="Gene3D" id="1.10.287.1490">
    <property type="match status" value="3"/>
</dbReference>
<feature type="coiled-coil region" evidence="1">
    <location>
        <begin position="148"/>
        <end position="230"/>
    </location>
</feature>
<feature type="coiled-coil region" evidence="1">
    <location>
        <begin position="262"/>
        <end position="422"/>
    </location>
</feature>
<feature type="coiled-coil region" evidence="1">
    <location>
        <begin position="560"/>
        <end position="721"/>
    </location>
</feature>
<dbReference type="PANTHER" id="PTHR24103">
    <property type="entry name" value="E3 UBIQUITIN-PROTEIN LIGASE TRIM"/>
    <property type="match status" value="1"/>
</dbReference>
<keyword evidence="2" id="KW-0732">Signal</keyword>